<proteinExistence type="predicted"/>
<dbReference type="AlphaFoldDB" id="A0A1L9NS62"/>
<dbReference type="InterPro" id="IPR010982">
    <property type="entry name" value="Lambda_DNA-bd_dom_sf"/>
</dbReference>
<reference evidence="1 2" key="1">
    <citation type="submission" date="2016-10" db="EMBL/GenBank/DDBJ databases">
        <title>Genome sequence of Planktotalea frisia SH6-1.</title>
        <authorList>
            <person name="Poehlein A."/>
            <person name="Bakenhus I."/>
            <person name="Voget S."/>
            <person name="Brinkhoff T."/>
            <person name="Simon M."/>
        </authorList>
    </citation>
    <scope>NUCLEOTIDE SEQUENCE [LARGE SCALE GENOMIC DNA]</scope>
    <source>
        <strain evidence="1 2">SH6-1</strain>
    </source>
</reference>
<dbReference type="Proteomes" id="UP000184514">
    <property type="component" value="Unassembled WGS sequence"/>
</dbReference>
<organism evidence="1 2">
    <name type="scientific">Planktotalea frisia</name>
    <dbReference type="NCBI Taxonomy" id="696762"/>
    <lineage>
        <taxon>Bacteria</taxon>
        <taxon>Pseudomonadati</taxon>
        <taxon>Pseudomonadota</taxon>
        <taxon>Alphaproteobacteria</taxon>
        <taxon>Rhodobacterales</taxon>
        <taxon>Paracoccaceae</taxon>
        <taxon>Planktotalea</taxon>
    </lineage>
</organism>
<dbReference type="EMBL" id="MLCB01000204">
    <property type="protein sequence ID" value="OJI92012.1"/>
    <property type="molecule type" value="Genomic_DNA"/>
</dbReference>
<comment type="caution">
    <text evidence="1">The sequence shown here is derived from an EMBL/GenBank/DDBJ whole genome shotgun (WGS) entry which is preliminary data.</text>
</comment>
<evidence type="ECO:0000313" key="2">
    <source>
        <dbReference type="Proteomes" id="UP000184514"/>
    </source>
</evidence>
<dbReference type="STRING" id="696762.PFRI_37580"/>
<keyword evidence="2" id="KW-1185">Reference proteome</keyword>
<evidence type="ECO:0000313" key="1">
    <source>
        <dbReference type="EMBL" id="OJI92012.1"/>
    </source>
</evidence>
<dbReference type="Gene3D" id="1.10.260.40">
    <property type="entry name" value="lambda repressor-like DNA-binding domains"/>
    <property type="match status" value="1"/>
</dbReference>
<sequence>MSASRLLLIAETLGVPISYFFQGLDSANASHDETGAELTRSTAPMNALSDARVSEILALVETLPTEQQMAVLAFLRTLSKTSEPV</sequence>
<accession>A0A1L9NS62</accession>
<dbReference type="GO" id="GO:0003677">
    <property type="term" value="F:DNA binding"/>
    <property type="evidence" value="ECO:0007669"/>
    <property type="project" value="InterPro"/>
</dbReference>
<protein>
    <submittedName>
        <fullName evidence="1">Uncharacterized protein</fullName>
    </submittedName>
</protein>
<gene>
    <name evidence="1" type="ORF">PFRI_37580</name>
</gene>
<name>A0A1L9NS62_9RHOB</name>